<feature type="non-terminal residue" evidence="1">
    <location>
        <position position="115"/>
    </location>
</feature>
<dbReference type="Proteomes" id="UP000805193">
    <property type="component" value="Unassembled WGS sequence"/>
</dbReference>
<sequence>MVDYAGSSWWLGPVKEFVCSGVSAVLWRTGVWRSQIIGFSATFDCVDMGTRRVVGSRRLAQSLLESFLKKQRPVPPENAEALWFGKPPPSGQKRQQGVAGSNAAAAGLALRPDTN</sequence>
<proteinExistence type="predicted"/>
<accession>A0AC60PG62</accession>
<dbReference type="EMBL" id="JABSTQ010010649">
    <property type="protein sequence ID" value="KAG0419212.1"/>
    <property type="molecule type" value="Genomic_DNA"/>
</dbReference>
<gene>
    <name evidence="1" type="ORF">HPB47_004268</name>
</gene>
<protein>
    <submittedName>
        <fullName evidence="1">Uncharacterized protein</fullName>
    </submittedName>
</protein>
<keyword evidence="2" id="KW-1185">Reference proteome</keyword>
<comment type="caution">
    <text evidence="1">The sequence shown here is derived from an EMBL/GenBank/DDBJ whole genome shotgun (WGS) entry which is preliminary data.</text>
</comment>
<evidence type="ECO:0000313" key="1">
    <source>
        <dbReference type="EMBL" id="KAG0419212.1"/>
    </source>
</evidence>
<reference evidence="1 2" key="1">
    <citation type="journal article" date="2020" name="Cell">
        <title>Large-Scale Comparative Analyses of Tick Genomes Elucidate Their Genetic Diversity and Vector Capacities.</title>
        <authorList>
            <consortium name="Tick Genome and Microbiome Consortium (TIGMIC)"/>
            <person name="Jia N."/>
            <person name="Wang J."/>
            <person name="Shi W."/>
            <person name="Du L."/>
            <person name="Sun Y."/>
            <person name="Zhan W."/>
            <person name="Jiang J.F."/>
            <person name="Wang Q."/>
            <person name="Zhang B."/>
            <person name="Ji P."/>
            <person name="Bell-Sakyi L."/>
            <person name="Cui X.M."/>
            <person name="Yuan T.T."/>
            <person name="Jiang B.G."/>
            <person name="Yang W.F."/>
            <person name="Lam T.T."/>
            <person name="Chang Q.C."/>
            <person name="Ding S.J."/>
            <person name="Wang X.J."/>
            <person name="Zhu J.G."/>
            <person name="Ruan X.D."/>
            <person name="Zhao L."/>
            <person name="Wei J.T."/>
            <person name="Ye R.Z."/>
            <person name="Que T.C."/>
            <person name="Du C.H."/>
            <person name="Zhou Y.H."/>
            <person name="Cheng J.X."/>
            <person name="Dai P.F."/>
            <person name="Guo W.B."/>
            <person name="Han X.H."/>
            <person name="Huang E.J."/>
            <person name="Li L.F."/>
            <person name="Wei W."/>
            <person name="Gao Y.C."/>
            <person name="Liu J.Z."/>
            <person name="Shao H.Z."/>
            <person name="Wang X."/>
            <person name="Wang C.C."/>
            <person name="Yang T.C."/>
            <person name="Huo Q.B."/>
            <person name="Li W."/>
            <person name="Chen H.Y."/>
            <person name="Chen S.E."/>
            <person name="Zhou L.G."/>
            <person name="Ni X.B."/>
            <person name="Tian J.H."/>
            <person name="Sheng Y."/>
            <person name="Liu T."/>
            <person name="Pan Y.S."/>
            <person name="Xia L.Y."/>
            <person name="Li J."/>
            <person name="Zhao F."/>
            <person name="Cao W.C."/>
        </authorList>
    </citation>
    <scope>NUCLEOTIDE SEQUENCE [LARGE SCALE GENOMIC DNA]</scope>
    <source>
        <strain evidence="1">Iper-2018</strain>
    </source>
</reference>
<evidence type="ECO:0000313" key="2">
    <source>
        <dbReference type="Proteomes" id="UP000805193"/>
    </source>
</evidence>
<organism evidence="1 2">
    <name type="scientific">Ixodes persulcatus</name>
    <name type="common">Taiga tick</name>
    <dbReference type="NCBI Taxonomy" id="34615"/>
    <lineage>
        <taxon>Eukaryota</taxon>
        <taxon>Metazoa</taxon>
        <taxon>Ecdysozoa</taxon>
        <taxon>Arthropoda</taxon>
        <taxon>Chelicerata</taxon>
        <taxon>Arachnida</taxon>
        <taxon>Acari</taxon>
        <taxon>Parasitiformes</taxon>
        <taxon>Ixodida</taxon>
        <taxon>Ixodoidea</taxon>
        <taxon>Ixodidae</taxon>
        <taxon>Ixodinae</taxon>
        <taxon>Ixodes</taxon>
    </lineage>
</organism>
<name>A0AC60PG62_IXOPE</name>